<sequence length="234" mass="26819">MSIRDLADCIKVQFILVPVPEELGSDHWKVTLNYKFCRRARPPRSAARARARRPPPAAAARRAFVLRKATLTQLVWAFTHRKGFRVVYGSVIGLRFLRNYRKQLYFTLFKLKKTGQEHIRSESGTGNALLAVQERARKSRRDSGRRPRSRRRRRAGERDLRQARCYACRERPCPLIDIIILHFTEQRGSGKPAALATGPCRDQARCSCASARPARCLRTAYLVCTNAIDLDLDE</sequence>
<feature type="region of interest" description="Disordered" evidence="1">
    <location>
        <begin position="130"/>
        <end position="156"/>
    </location>
</feature>
<proteinExistence type="predicted"/>
<organism evidence="2 3">
    <name type="scientific">Eumeta variegata</name>
    <name type="common">Bagworm moth</name>
    <name type="synonym">Eumeta japonica</name>
    <dbReference type="NCBI Taxonomy" id="151549"/>
    <lineage>
        <taxon>Eukaryota</taxon>
        <taxon>Metazoa</taxon>
        <taxon>Ecdysozoa</taxon>
        <taxon>Arthropoda</taxon>
        <taxon>Hexapoda</taxon>
        <taxon>Insecta</taxon>
        <taxon>Pterygota</taxon>
        <taxon>Neoptera</taxon>
        <taxon>Endopterygota</taxon>
        <taxon>Lepidoptera</taxon>
        <taxon>Glossata</taxon>
        <taxon>Ditrysia</taxon>
        <taxon>Tineoidea</taxon>
        <taxon>Psychidae</taxon>
        <taxon>Oiketicinae</taxon>
        <taxon>Eumeta</taxon>
    </lineage>
</organism>
<keyword evidence="3" id="KW-1185">Reference proteome</keyword>
<name>A0A4C1SZA1_EUMVA</name>
<comment type="caution">
    <text evidence="2">The sequence shown here is derived from an EMBL/GenBank/DDBJ whole genome shotgun (WGS) entry which is preliminary data.</text>
</comment>
<protein>
    <submittedName>
        <fullName evidence="2">Uncharacterized protein</fullName>
    </submittedName>
</protein>
<accession>A0A4C1SZA1</accession>
<dbReference type="Proteomes" id="UP000299102">
    <property type="component" value="Unassembled WGS sequence"/>
</dbReference>
<feature type="compositionally biased region" description="Basic residues" evidence="1">
    <location>
        <begin position="146"/>
        <end position="155"/>
    </location>
</feature>
<evidence type="ECO:0000313" key="2">
    <source>
        <dbReference type="EMBL" id="GBP07296.1"/>
    </source>
</evidence>
<gene>
    <name evidence="2" type="ORF">EVAR_92162_1</name>
</gene>
<evidence type="ECO:0000313" key="3">
    <source>
        <dbReference type="Proteomes" id="UP000299102"/>
    </source>
</evidence>
<evidence type="ECO:0000256" key="1">
    <source>
        <dbReference type="SAM" id="MobiDB-lite"/>
    </source>
</evidence>
<reference evidence="2 3" key="1">
    <citation type="journal article" date="2019" name="Commun. Biol.">
        <title>The bagworm genome reveals a unique fibroin gene that provides high tensile strength.</title>
        <authorList>
            <person name="Kono N."/>
            <person name="Nakamura H."/>
            <person name="Ohtoshi R."/>
            <person name="Tomita M."/>
            <person name="Numata K."/>
            <person name="Arakawa K."/>
        </authorList>
    </citation>
    <scope>NUCLEOTIDE SEQUENCE [LARGE SCALE GENOMIC DNA]</scope>
</reference>
<dbReference type="EMBL" id="BGZK01000025">
    <property type="protein sequence ID" value="GBP07296.1"/>
    <property type="molecule type" value="Genomic_DNA"/>
</dbReference>
<dbReference type="AlphaFoldDB" id="A0A4C1SZA1"/>